<dbReference type="Proteomes" id="UP000190285">
    <property type="component" value="Unassembled WGS sequence"/>
</dbReference>
<dbReference type="PANTHER" id="PTHR30290">
    <property type="entry name" value="PERIPLASMIC BINDING COMPONENT OF ABC TRANSPORTER"/>
    <property type="match status" value="1"/>
</dbReference>
<evidence type="ECO:0000256" key="2">
    <source>
        <dbReference type="ARBA" id="ARBA00022448"/>
    </source>
</evidence>
<keyword evidence="4" id="KW-1133">Transmembrane helix</keyword>
<name>A0A1T5JY32_9FIRM</name>
<evidence type="ECO:0000256" key="3">
    <source>
        <dbReference type="ARBA" id="ARBA00022729"/>
    </source>
</evidence>
<accession>A0A1T5JY32</accession>
<dbReference type="Pfam" id="PF00496">
    <property type="entry name" value="SBP_bac_5"/>
    <property type="match status" value="1"/>
</dbReference>
<dbReference type="InterPro" id="IPR030678">
    <property type="entry name" value="Peptide/Ni-bd"/>
</dbReference>
<dbReference type="AlphaFoldDB" id="A0A1T5JY32"/>
<dbReference type="GO" id="GO:1904680">
    <property type="term" value="F:peptide transmembrane transporter activity"/>
    <property type="evidence" value="ECO:0007669"/>
    <property type="project" value="TreeGrafter"/>
</dbReference>
<dbReference type="GO" id="GO:0042597">
    <property type="term" value="C:periplasmic space"/>
    <property type="evidence" value="ECO:0007669"/>
    <property type="project" value="UniProtKB-ARBA"/>
</dbReference>
<sequence>MRELKWILIGSGIAIVLWILLTAFHFQIDGLIDKGKELLSDDKEEKILVMGRANSSLGLDPAVLTDHDSFKVTVNIYDNLVRYDDNSSKIVPSLAESWNISENGLIWQFKIRKNVFFHDGSPLNAKAIAFNFTRWMDESSPYHTGYFTYWNMSFGGFPGIVEQVTALSDEVLEIRLKEPYSPFLNILTMPAFGIASPDAIMTFNENLKQHPVGSGPFVFQSWRDDDTIVLERNDNYWGEKAKVDKVMFKTIANKEERLRALKSGKIHVVDLLTKNEIEKLEEDRNISLISRPYFNIGYLSMNMNKDYFKLREVRRAVGHLFDRDKMMTEAFDELAKSANSFLPPVIWGHNETIKALDYDVYKAKKMLQSVGLSDGFELELLVMDLPRKYFPRPIALAEYIKSSLSKANIEVKLSIVPWAEVIKRRNKGDYDMVLAGWNGDIFDPDNFLYTIFASENLKQGVSRNYSYYRDSQVDILLNQARQATDRDFRANLYRTLQELIHEDTPAIPLVHTMTFIGVRKNVIGYIPSISGQEVLNKVYIENGE</sequence>
<keyword evidence="2" id="KW-0813">Transport</keyword>
<evidence type="ECO:0000256" key="1">
    <source>
        <dbReference type="ARBA" id="ARBA00005695"/>
    </source>
</evidence>
<keyword evidence="3" id="KW-0732">Signal</keyword>
<evidence type="ECO:0000313" key="6">
    <source>
        <dbReference type="EMBL" id="SKC56179.1"/>
    </source>
</evidence>
<reference evidence="6 7" key="1">
    <citation type="submission" date="2017-02" db="EMBL/GenBank/DDBJ databases">
        <authorList>
            <person name="Peterson S.W."/>
        </authorList>
    </citation>
    <scope>NUCLEOTIDE SEQUENCE [LARGE SCALE GENOMIC DNA]</scope>
    <source>
        <strain evidence="6 7">M1</strain>
    </source>
</reference>
<dbReference type="STRING" id="36842.SAMN02194393_01442"/>
<gene>
    <name evidence="6" type="ORF">SAMN02194393_01442</name>
</gene>
<evidence type="ECO:0000256" key="4">
    <source>
        <dbReference type="SAM" id="Phobius"/>
    </source>
</evidence>
<comment type="similarity">
    <text evidence="1">Belongs to the bacterial solute-binding protein 5 family.</text>
</comment>
<dbReference type="SUPFAM" id="SSF53850">
    <property type="entry name" value="Periplasmic binding protein-like II"/>
    <property type="match status" value="1"/>
</dbReference>
<dbReference type="EMBL" id="FUZT01000003">
    <property type="protein sequence ID" value="SKC56179.1"/>
    <property type="molecule type" value="Genomic_DNA"/>
</dbReference>
<dbReference type="OrthoDB" id="9772924at2"/>
<evidence type="ECO:0000313" key="7">
    <source>
        <dbReference type="Proteomes" id="UP000190285"/>
    </source>
</evidence>
<dbReference type="InterPro" id="IPR039424">
    <property type="entry name" value="SBP_5"/>
</dbReference>
<organism evidence="6 7">
    <name type="scientific">Maledivibacter halophilus</name>
    <dbReference type="NCBI Taxonomy" id="36842"/>
    <lineage>
        <taxon>Bacteria</taxon>
        <taxon>Bacillati</taxon>
        <taxon>Bacillota</taxon>
        <taxon>Clostridia</taxon>
        <taxon>Peptostreptococcales</taxon>
        <taxon>Caminicellaceae</taxon>
        <taxon>Maledivibacter</taxon>
    </lineage>
</organism>
<keyword evidence="7" id="KW-1185">Reference proteome</keyword>
<dbReference type="Gene3D" id="3.40.190.10">
    <property type="entry name" value="Periplasmic binding protein-like II"/>
    <property type="match status" value="1"/>
</dbReference>
<dbReference type="PANTHER" id="PTHR30290:SF9">
    <property type="entry name" value="OLIGOPEPTIDE-BINDING PROTEIN APPA"/>
    <property type="match status" value="1"/>
</dbReference>
<dbReference type="Gene3D" id="3.10.105.10">
    <property type="entry name" value="Dipeptide-binding Protein, Domain 3"/>
    <property type="match status" value="1"/>
</dbReference>
<dbReference type="Gene3D" id="3.90.76.10">
    <property type="entry name" value="Dipeptide-binding Protein, Domain 1"/>
    <property type="match status" value="1"/>
</dbReference>
<protein>
    <submittedName>
        <fullName evidence="6">Peptide/nickel transport system substrate-binding protein</fullName>
    </submittedName>
</protein>
<dbReference type="GO" id="GO:0043190">
    <property type="term" value="C:ATP-binding cassette (ABC) transporter complex"/>
    <property type="evidence" value="ECO:0007669"/>
    <property type="project" value="InterPro"/>
</dbReference>
<evidence type="ECO:0000259" key="5">
    <source>
        <dbReference type="Pfam" id="PF00496"/>
    </source>
</evidence>
<dbReference type="GO" id="GO:0015833">
    <property type="term" value="P:peptide transport"/>
    <property type="evidence" value="ECO:0007669"/>
    <property type="project" value="TreeGrafter"/>
</dbReference>
<keyword evidence="4" id="KW-0812">Transmembrane</keyword>
<dbReference type="InterPro" id="IPR000914">
    <property type="entry name" value="SBP_5_dom"/>
</dbReference>
<feature type="domain" description="Solute-binding protein family 5" evidence="5">
    <location>
        <begin position="89"/>
        <end position="456"/>
    </location>
</feature>
<proteinExistence type="inferred from homology"/>
<dbReference type="RefSeq" id="WP_079490462.1">
    <property type="nucleotide sequence ID" value="NZ_FUZT01000003.1"/>
</dbReference>
<keyword evidence="4" id="KW-0472">Membrane</keyword>
<dbReference type="PIRSF" id="PIRSF002741">
    <property type="entry name" value="MppA"/>
    <property type="match status" value="1"/>
</dbReference>
<feature type="transmembrane region" description="Helical" evidence="4">
    <location>
        <begin position="6"/>
        <end position="26"/>
    </location>
</feature>
<dbReference type="CDD" id="cd08493">
    <property type="entry name" value="PBP2_DppA_like"/>
    <property type="match status" value="1"/>
</dbReference>